<dbReference type="Gene3D" id="3.40.50.10600">
    <property type="entry name" value="SpoIIaa-like domains"/>
    <property type="match status" value="1"/>
</dbReference>
<dbReference type="Proteomes" id="UP000427906">
    <property type="component" value="Chromosome"/>
</dbReference>
<protein>
    <recommendedName>
        <fullName evidence="3">STAS/SEC14 domain-containing protein</fullName>
    </recommendedName>
</protein>
<gene>
    <name evidence="1" type="ORF">DSCA_00470</name>
</gene>
<accession>A0A5K7YNF4</accession>
<dbReference type="KEGG" id="dalk:DSCA_00470"/>
<proteinExistence type="predicted"/>
<sequence length="125" mass="14523">MTIGFDEIQVDKTLKGTIVTLRIKEKLYKKDYQTFVPMIESQIQNSCPIRLMVELHDFEGWTAGALWEDTKFTAKHYKDIDRLAVVGESRWPKGVTVFSKPFTAADVRYFDMQEIDSARKWIRGG</sequence>
<reference evidence="1 2" key="1">
    <citation type="submission" date="2019-11" db="EMBL/GenBank/DDBJ databases">
        <title>Comparative genomics of hydrocarbon-degrading Desulfosarcina strains.</title>
        <authorList>
            <person name="Watanabe M."/>
            <person name="Kojima H."/>
            <person name="Fukui M."/>
        </authorList>
    </citation>
    <scope>NUCLEOTIDE SEQUENCE [LARGE SCALE GENOMIC DNA]</scope>
    <source>
        <strain evidence="1 2">PL12</strain>
    </source>
</reference>
<dbReference type="RefSeq" id="WP_155314539.1">
    <property type="nucleotide sequence ID" value="NZ_AP021874.1"/>
</dbReference>
<dbReference type="OrthoDB" id="9811577at2"/>
<dbReference type="SUPFAM" id="SSF52091">
    <property type="entry name" value="SpoIIaa-like"/>
    <property type="match status" value="1"/>
</dbReference>
<dbReference type="InterPro" id="IPR038396">
    <property type="entry name" value="SpoIIAA-like_sf"/>
</dbReference>
<dbReference type="InterPro" id="IPR021866">
    <property type="entry name" value="SpoIIAA-like"/>
</dbReference>
<organism evidence="1 2">
    <name type="scientific">Desulfosarcina alkanivorans</name>
    <dbReference type="NCBI Taxonomy" id="571177"/>
    <lineage>
        <taxon>Bacteria</taxon>
        <taxon>Pseudomonadati</taxon>
        <taxon>Thermodesulfobacteriota</taxon>
        <taxon>Desulfobacteria</taxon>
        <taxon>Desulfobacterales</taxon>
        <taxon>Desulfosarcinaceae</taxon>
        <taxon>Desulfosarcina</taxon>
    </lineage>
</organism>
<evidence type="ECO:0000313" key="1">
    <source>
        <dbReference type="EMBL" id="BBO66117.1"/>
    </source>
</evidence>
<dbReference type="AlphaFoldDB" id="A0A5K7YNF4"/>
<keyword evidence="2" id="KW-1185">Reference proteome</keyword>
<evidence type="ECO:0000313" key="2">
    <source>
        <dbReference type="Proteomes" id="UP000427906"/>
    </source>
</evidence>
<name>A0A5K7YNF4_9BACT</name>
<dbReference type="EMBL" id="AP021874">
    <property type="protein sequence ID" value="BBO66117.1"/>
    <property type="molecule type" value="Genomic_DNA"/>
</dbReference>
<dbReference type="Pfam" id="PF11964">
    <property type="entry name" value="SpoIIAA-like"/>
    <property type="match status" value="1"/>
</dbReference>
<evidence type="ECO:0008006" key="3">
    <source>
        <dbReference type="Google" id="ProtNLM"/>
    </source>
</evidence>
<dbReference type="InterPro" id="IPR036513">
    <property type="entry name" value="STAS_dom_sf"/>
</dbReference>